<accession>A0ABT0QD26</accession>
<dbReference type="RefSeq" id="WP_249971923.1">
    <property type="nucleotide sequence ID" value="NZ_JAMFLZ010000001.1"/>
</dbReference>
<comment type="caution">
    <text evidence="2">The sequence shown here is derived from an EMBL/GenBank/DDBJ whole genome shotgun (WGS) entry which is preliminary data.</text>
</comment>
<protein>
    <submittedName>
        <fullName evidence="2">Uncharacterized protein</fullName>
    </submittedName>
</protein>
<feature type="signal peptide" evidence="1">
    <location>
        <begin position="1"/>
        <end position="22"/>
    </location>
</feature>
<evidence type="ECO:0000313" key="2">
    <source>
        <dbReference type="EMBL" id="MCL6293890.1"/>
    </source>
</evidence>
<evidence type="ECO:0000313" key="3">
    <source>
        <dbReference type="Proteomes" id="UP001165381"/>
    </source>
</evidence>
<organism evidence="2 3">
    <name type="scientific">Jejuia spongiicola</name>
    <dbReference type="NCBI Taxonomy" id="2942207"/>
    <lineage>
        <taxon>Bacteria</taxon>
        <taxon>Pseudomonadati</taxon>
        <taxon>Bacteroidota</taxon>
        <taxon>Flavobacteriia</taxon>
        <taxon>Flavobacteriales</taxon>
        <taxon>Flavobacteriaceae</taxon>
        <taxon>Jejuia</taxon>
    </lineage>
</organism>
<name>A0ABT0QD26_9FLAO</name>
<proteinExistence type="predicted"/>
<keyword evidence="3" id="KW-1185">Reference proteome</keyword>
<keyword evidence="1" id="KW-0732">Signal</keyword>
<dbReference type="Proteomes" id="UP001165381">
    <property type="component" value="Unassembled WGS sequence"/>
</dbReference>
<sequence>MNHIYKIISFLLIVLSSTSLIAQNSTIDYTITFDKVKIEGQDISVSSTIIKNNNTIVWNQSNNGAFDSSTYTITNTTENWDHSTSTGSISYTMTYEGHQVDLTILGEASGMSAILTFKESDTEQDIYTFKINNISYQ</sequence>
<dbReference type="EMBL" id="JAMFLZ010000001">
    <property type="protein sequence ID" value="MCL6293890.1"/>
    <property type="molecule type" value="Genomic_DNA"/>
</dbReference>
<feature type="chain" id="PRO_5047529097" evidence="1">
    <location>
        <begin position="23"/>
        <end position="137"/>
    </location>
</feature>
<reference evidence="2" key="1">
    <citation type="submission" date="2022-05" db="EMBL/GenBank/DDBJ databases">
        <authorList>
            <person name="Park J.-S."/>
        </authorList>
    </citation>
    <scope>NUCLEOTIDE SEQUENCE</scope>
    <source>
        <strain evidence="2">2012CJ34-3</strain>
    </source>
</reference>
<gene>
    <name evidence="2" type="ORF">M3P09_02725</name>
</gene>
<evidence type="ECO:0000256" key="1">
    <source>
        <dbReference type="SAM" id="SignalP"/>
    </source>
</evidence>